<dbReference type="GO" id="GO:0006629">
    <property type="term" value="P:lipid metabolic process"/>
    <property type="evidence" value="ECO:0007669"/>
    <property type="project" value="InterPro"/>
</dbReference>
<dbReference type="AlphaFoldDB" id="A0A9X1Y0C1"/>
<protein>
    <submittedName>
        <fullName evidence="2">Lipase family protein</fullName>
    </submittedName>
</protein>
<dbReference type="SUPFAM" id="SSF53474">
    <property type="entry name" value="alpha/beta-Hydrolases"/>
    <property type="match status" value="1"/>
</dbReference>
<name>A0A9X1Y0C1_9BACL</name>
<dbReference type="EMBL" id="JALPRK010000016">
    <property type="protein sequence ID" value="MCK8488759.1"/>
    <property type="molecule type" value="Genomic_DNA"/>
</dbReference>
<sequence>MELNQAQVQRALFLAAVCGQTYAQFTNPDGTFVLPPPYSLYDTLEAKSLFGLWERFGFIWQSPDEIVIAFRGTSSTSNWIADAIATQQKFKWAKDAGATHRGFTGIYASARRQIHSALRKLPEEKTLYLTGHSLGAALATLCAMDIAANTQRVPILFTFGSPRVGDPNFVNSFTQHVPNSYRIHNEFDAVTHIPPTIFKLPKQEQTYYYRHVSASCPLYFADTSLSSNHVIGSYFAELAKLDSTYNDYLSSVSPSFCPDPDLLR</sequence>
<reference evidence="2" key="1">
    <citation type="submission" date="2022-04" db="EMBL/GenBank/DDBJ databases">
        <authorList>
            <person name="Seo M.-J."/>
        </authorList>
    </citation>
    <scope>NUCLEOTIDE SEQUENCE</scope>
    <source>
        <strain evidence="2">MBLB2552</strain>
    </source>
</reference>
<dbReference type="InterPro" id="IPR051218">
    <property type="entry name" value="Sec_MonoDiacylglyc_Lipase"/>
</dbReference>
<dbReference type="Gene3D" id="3.40.50.1820">
    <property type="entry name" value="alpha/beta hydrolase"/>
    <property type="match status" value="1"/>
</dbReference>
<dbReference type="CDD" id="cd00519">
    <property type="entry name" value="Lipase_3"/>
    <property type="match status" value="1"/>
</dbReference>
<keyword evidence="3" id="KW-1185">Reference proteome</keyword>
<dbReference type="Pfam" id="PF01764">
    <property type="entry name" value="Lipase_3"/>
    <property type="match status" value="1"/>
</dbReference>
<dbReference type="Proteomes" id="UP001139534">
    <property type="component" value="Unassembled WGS sequence"/>
</dbReference>
<dbReference type="RefSeq" id="WP_248552820.1">
    <property type="nucleotide sequence ID" value="NZ_JALPRK010000016.1"/>
</dbReference>
<comment type="caution">
    <text evidence="2">The sequence shown here is derived from an EMBL/GenBank/DDBJ whole genome shotgun (WGS) entry which is preliminary data.</text>
</comment>
<evidence type="ECO:0000259" key="1">
    <source>
        <dbReference type="Pfam" id="PF01764"/>
    </source>
</evidence>
<dbReference type="PANTHER" id="PTHR45856:SF24">
    <property type="entry name" value="FUNGAL LIPASE-LIKE DOMAIN-CONTAINING PROTEIN"/>
    <property type="match status" value="1"/>
</dbReference>
<proteinExistence type="predicted"/>
<accession>A0A9X1Y0C1</accession>
<organism evidence="2 3">
    <name type="scientific">Paenibacillus mellifer</name>
    <dbReference type="NCBI Taxonomy" id="2937794"/>
    <lineage>
        <taxon>Bacteria</taxon>
        <taxon>Bacillati</taxon>
        <taxon>Bacillota</taxon>
        <taxon>Bacilli</taxon>
        <taxon>Bacillales</taxon>
        <taxon>Paenibacillaceae</taxon>
        <taxon>Paenibacillus</taxon>
    </lineage>
</organism>
<evidence type="ECO:0000313" key="3">
    <source>
        <dbReference type="Proteomes" id="UP001139534"/>
    </source>
</evidence>
<dbReference type="InterPro" id="IPR029058">
    <property type="entry name" value="AB_hydrolase_fold"/>
</dbReference>
<dbReference type="InterPro" id="IPR002921">
    <property type="entry name" value="Fungal_lipase-type"/>
</dbReference>
<dbReference type="PANTHER" id="PTHR45856">
    <property type="entry name" value="ALPHA/BETA-HYDROLASES SUPERFAMILY PROTEIN"/>
    <property type="match status" value="1"/>
</dbReference>
<feature type="domain" description="Fungal lipase-type" evidence="1">
    <location>
        <begin position="67"/>
        <end position="196"/>
    </location>
</feature>
<gene>
    <name evidence="2" type="ORF">M0651_16410</name>
</gene>
<evidence type="ECO:0000313" key="2">
    <source>
        <dbReference type="EMBL" id="MCK8488759.1"/>
    </source>
</evidence>